<evidence type="ECO:0000313" key="2">
    <source>
        <dbReference type="EMBL" id="SHM47381.1"/>
    </source>
</evidence>
<dbReference type="AlphaFoldDB" id="A0A1M7J330"/>
<keyword evidence="4" id="KW-1185">Reference proteome</keyword>
<proteinExistence type="predicted"/>
<dbReference type="STRING" id="44933.SAMN05660971_03087"/>
<dbReference type="Proteomes" id="UP000321726">
    <property type="component" value="Unassembled WGS sequence"/>
</dbReference>
<dbReference type="RefSeq" id="WP_073436101.1">
    <property type="nucleotide sequence ID" value="NZ_BJXU01000087.1"/>
</dbReference>
<sequence length="67" mass="7404">MTGPPLALCWFINPARFHVGLMTTQGRAAVGHQADNQIDQDELFGHVNSVGGADWTMQERKHNESVD</sequence>
<dbReference type="EMBL" id="BJXU01000087">
    <property type="protein sequence ID" value="GEN24296.1"/>
    <property type="molecule type" value="Genomic_DNA"/>
</dbReference>
<evidence type="ECO:0000313" key="4">
    <source>
        <dbReference type="Proteomes" id="UP000321726"/>
    </source>
</evidence>
<name>A0A1M7J330_9GAMM</name>
<reference evidence="2 3" key="1">
    <citation type="submission" date="2016-11" db="EMBL/GenBank/DDBJ databases">
        <authorList>
            <person name="Jaros S."/>
            <person name="Januszkiewicz K."/>
            <person name="Wedrychowicz H."/>
        </authorList>
    </citation>
    <scope>NUCLEOTIDE SEQUENCE [LARGE SCALE GENOMIC DNA]</scope>
    <source>
        <strain evidence="2 3">DSM 4740</strain>
    </source>
</reference>
<dbReference type="Proteomes" id="UP000184123">
    <property type="component" value="Unassembled WGS sequence"/>
</dbReference>
<protein>
    <submittedName>
        <fullName evidence="2">Uncharacterized protein</fullName>
    </submittedName>
</protein>
<gene>
    <name evidence="1" type="ORF">HCU01_22450</name>
    <name evidence="2" type="ORF">SAMN05660971_03087</name>
</gene>
<evidence type="ECO:0000313" key="3">
    <source>
        <dbReference type="Proteomes" id="UP000184123"/>
    </source>
</evidence>
<evidence type="ECO:0000313" key="1">
    <source>
        <dbReference type="EMBL" id="GEN24296.1"/>
    </source>
</evidence>
<accession>A0A1M7J330</accession>
<dbReference type="EMBL" id="FRCA01000008">
    <property type="protein sequence ID" value="SHM47381.1"/>
    <property type="molecule type" value="Genomic_DNA"/>
</dbReference>
<reference evidence="1 4" key="2">
    <citation type="submission" date="2019-07" db="EMBL/GenBank/DDBJ databases">
        <title>Whole genome shotgun sequence of Halomonas cupida NBRC 102219.</title>
        <authorList>
            <person name="Hosoyama A."/>
            <person name="Uohara A."/>
            <person name="Ohji S."/>
            <person name="Ichikawa N."/>
        </authorList>
    </citation>
    <scope>NUCLEOTIDE SEQUENCE [LARGE SCALE GENOMIC DNA]</scope>
    <source>
        <strain evidence="1 4">NBRC 102219</strain>
    </source>
</reference>
<organism evidence="2 3">
    <name type="scientific">Halomonas cupida</name>
    <dbReference type="NCBI Taxonomy" id="44933"/>
    <lineage>
        <taxon>Bacteria</taxon>
        <taxon>Pseudomonadati</taxon>
        <taxon>Pseudomonadota</taxon>
        <taxon>Gammaproteobacteria</taxon>
        <taxon>Oceanospirillales</taxon>
        <taxon>Halomonadaceae</taxon>
        <taxon>Halomonas</taxon>
    </lineage>
</organism>